<evidence type="ECO:0000313" key="2">
    <source>
        <dbReference type="Proteomes" id="UP000789860"/>
    </source>
</evidence>
<keyword evidence="2" id="KW-1185">Reference proteome</keyword>
<dbReference type="EMBL" id="CAJVPM010000695">
    <property type="protein sequence ID" value="CAG8449725.1"/>
    <property type="molecule type" value="Genomic_DNA"/>
</dbReference>
<reference evidence="1" key="1">
    <citation type="submission" date="2021-06" db="EMBL/GenBank/DDBJ databases">
        <authorList>
            <person name="Kallberg Y."/>
            <person name="Tangrot J."/>
            <person name="Rosling A."/>
        </authorList>
    </citation>
    <scope>NUCLEOTIDE SEQUENCE</scope>
    <source>
        <strain evidence="1">AU212A</strain>
    </source>
</reference>
<gene>
    <name evidence="1" type="ORF">SCALOS_LOCUS1126</name>
</gene>
<dbReference type="Proteomes" id="UP000789860">
    <property type="component" value="Unassembled WGS sequence"/>
</dbReference>
<protein>
    <submittedName>
        <fullName evidence="1">7357_t:CDS:1</fullName>
    </submittedName>
</protein>
<evidence type="ECO:0000313" key="1">
    <source>
        <dbReference type="EMBL" id="CAG8449725.1"/>
    </source>
</evidence>
<accession>A0ACA9K3B3</accession>
<comment type="caution">
    <text evidence="1">The sequence shown here is derived from an EMBL/GenBank/DDBJ whole genome shotgun (WGS) entry which is preliminary data.</text>
</comment>
<name>A0ACA9K3B3_9GLOM</name>
<proteinExistence type="predicted"/>
<sequence>MILYKLFNSEEQDPKSQTIFKRRECYLVRGNIILKNMRLKIAVATSTHLTINNSTSESNKYLLKVFLVRTLQSKLIAIENTENSFFEIFLDRSHRQ</sequence>
<organism evidence="1 2">
    <name type="scientific">Scutellospora calospora</name>
    <dbReference type="NCBI Taxonomy" id="85575"/>
    <lineage>
        <taxon>Eukaryota</taxon>
        <taxon>Fungi</taxon>
        <taxon>Fungi incertae sedis</taxon>
        <taxon>Mucoromycota</taxon>
        <taxon>Glomeromycotina</taxon>
        <taxon>Glomeromycetes</taxon>
        <taxon>Diversisporales</taxon>
        <taxon>Gigasporaceae</taxon>
        <taxon>Scutellospora</taxon>
    </lineage>
</organism>